<protein>
    <submittedName>
        <fullName evidence="6">AcrR family transcriptional regulator</fullName>
    </submittedName>
</protein>
<dbReference type="PRINTS" id="PR00455">
    <property type="entry name" value="HTHTETR"/>
</dbReference>
<dbReference type="Pfam" id="PF17754">
    <property type="entry name" value="TetR_C_14"/>
    <property type="match status" value="1"/>
</dbReference>
<dbReference type="InterPro" id="IPR001647">
    <property type="entry name" value="HTH_TetR"/>
</dbReference>
<keyword evidence="2 4" id="KW-0238">DNA-binding</keyword>
<dbReference type="InterPro" id="IPR050109">
    <property type="entry name" value="HTH-type_TetR-like_transc_reg"/>
</dbReference>
<feature type="domain" description="HTH tetR-type" evidence="5">
    <location>
        <begin position="1"/>
        <end position="61"/>
    </location>
</feature>
<comment type="caution">
    <text evidence="6">The sequence shown here is derived from an EMBL/GenBank/DDBJ whole genome shotgun (WGS) entry which is preliminary data.</text>
</comment>
<evidence type="ECO:0000256" key="2">
    <source>
        <dbReference type="ARBA" id="ARBA00023125"/>
    </source>
</evidence>
<evidence type="ECO:0000256" key="3">
    <source>
        <dbReference type="ARBA" id="ARBA00023163"/>
    </source>
</evidence>
<evidence type="ECO:0000313" key="7">
    <source>
        <dbReference type="Proteomes" id="UP000230842"/>
    </source>
</evidence>
<dbReference type="GO" id="GO:0003700">
    <property type="term" value="F:DNA-binding transcription factor activity"/>
    <property type="evidence" value="ECO:0007669"/>
    <property type="project" value="TreeGrafter"/>
</dbReference>
<dbReference type="Gene3D" id="1.10.357.10">
    <property type="entry name" value="Tetracycline Repressor, domain 2"/>
    <property type="match status" value="1"/>
</dbReference>
<sequence length="228" mass="24789">MSTRQAIADAAFRLFGSQGYDSTSVDDIAAAAGVSRSTFFRSYGSKEAVIFPDHETLLSRVEHRLEASSEASAIAAVSDAVRIVLFHYVAEGERARERYRLTTTVPALRERELVSTARYQQLFRRYISRWSDGSETSELRAELMAAAVVAAHNRALRRWLRRETTDPQVAIDSALAEVNRIFEPPGDGTSASAALVVVREGESPAAVEAAVSRALAAWSTGPNGAGRT</sequence>
<organism evidence="6 7">
    <name type="scientific">Mumia flava</name>
    <dbReference type="NCBI Taxonomy" id="1348852"/>
    <lineage>
        <taxon>Bacteria</taxon>
        <taxon>Bacillati</taxon>
        <taxon>Actinomycetota</taxon>
        <taxon>Actinomycetes</taxon>
        <taxon>Propionibacteriales</taxon>
        <taxon>Nocardioidaceae</taxon>
        <taxon>Mumia</taxon>
    </lineage>
</organism>
<dbReference type="GO" id="GO:0000976">
    <property type="term" value="F:transcription cis-regulatory region binding"/>
    <property type="evidence" value="ECO:0007669"/>
    <property type="project" value="TreeGrafter"/>
</dbReference>
<dbReference type="PANTHER" id="PTHR30055:SF234">
    <property type="entry name" value="HTH-TYPE TRANSCRIPTIONAL REGULATOR BETI"/>
    <property type="match status" value="1"/>
</dbReference>
<reference evidence="6 7" key="1">
    <citation type="submission" date="2017-11" db="EMBL/GenBank/DDBJ databases">
        <title>Genomic Encyclopedia of Archaeal and Bacterial Type Strains, Phase II (KMG-II): From Individual Species to Whole Genera.</title>
        <authorList>
            <person name="Goeker M."/>
        </authorList>
    </citation>
    <scope>NUCLEOTIDE SEQUENCE [LARGE SCALE GENOMIC DNA]</scope>
    <source>
        <strain evidence="6 7">DSM 27763</strain>
    </source>
</reference>
<dbReference type="Pfam" id="PF00440">
    <property type="entry name" value="TetR_N"/>
    <property type="match status" value="1"/>
</dbReference>
<evidence type="ECO:0000256" key="4">
    <source>
        <dbReference type="PROSITE-ProRule" id="PRU00335"/>
    </source>
</evidence>
<keyword evidence="7" id="KW-1185">Reference proteome</keyword>
<dbReference type="AlphaFoldDB" id="A0A2M9B8W8"/>
<feature type="DNA-binding region" description="H-T-H motif" evidence="4">
    <location>
        <begin position="24"/>
        <end position="43"/>
    </location>
</feature>
<dbReference type="InterPro" id="IPR041347">
    <property type="entry name" value="MftR_C"/>
</dbReference>
<proteinExistence type="predicted"/>
<name>A0A2M9B8W8_9ACTN</name>
<dbReference type="SUPFAM" id="SSF46689">
    <property type="entry name" value="Homeodomain-like"/>
    <property type="match status" value="1"/>
</dbReference>
<evidence type="ECO:0000259" key="5">
    <source>
        <dbReference type="PROSITE" id="PS50977"/>
    </source>
</evidence>
<gene>
    <name evidence="6" type="ORF">CLV56_3857</name>
</gene>
<keyword evidence="1" id="KW-0805">Transcription regulation</keyword>
<dbReference type="PANTHER" id="PTHR30055">
    <property type="entry name" value="HTH-TYPE TRANSCRIPTIONAL REGULATOR RUTR"/>
    <property type="match status" value="1"/>
</dbReference>
<dbReference type="Gene3D" id="1.10.10.60">
    <property type="entry name" value="Homeodomain-like"/>
    <property type="match status" value="1"/>
</dbReference>
<dbReference type="EMBL" id="PGEZ01000002">
    <property type="protein sequence ID" value="PJJ54348.1"/>
    <property type="molecule type" value="Genomic_DNA"/>
</dbReference>
<evidence type="ECO:0000256" key="1">
    <source>
        <dbReference type="ARBA" id="ARBA00023015"/>
    </source>
</evidence>
<evidence type="ECO:0000313" key="6">
    <source>
        <dbReference type="EMBL" id="PJJ54348.1"/>
    </source>
</evidence>
<accession>A0A2M9B8W8</accession>
<keyword evidence="3" id="KW-0804">Transcription</keyword>
<dbReference type="RefSeq" id="WP_245857993.1">
    <property type="nucleotide sequence ID" value="NZ_PGEZ01000002.1"/>
</dbReference>
<dbReference type="InterPro" id="IPR009057">
    <property type="entry name" value="Homeodomain-like_sf"/>
</dbReference>
<dbReference type="PROSITE" id="PS50977">
    <property type="entry name" value="HTH_TETR_2"/>
    <property type="match status" value="1"/>
</dbReference>
<dbReference type="Proteomes" id="UP000230842">
    <property type="component" value="Unassembled WGS sequence"/>
</dbReference>